<sequence>MFQLTTVLLAALAASSFAFPFKAAQSANNGKAEMMSNLMSKATPTKNSQIRRLDDGDDEYEVDLSGYTLKFMKCQFVKAYDDDLAQEEDIDTVLGTKRFVIFRLCPEGSCNNCISGYGEYLAPMDDYLEAVVEYRTDEQEAYCEACEETCEAEEEDAEEDADEDEDERLLKKAQGGKRKLQDDCTTCTDICEKIENMEDNYYIDATEFLACQQIYDGGDDDNADANALYAGPMCASSGQKIKIGVFTDEDCMFIDENKDVENYLADDDGVQMKLSHALLKTVYDMDDCISCLVPAEEDEDADDGDDQDEDAEEEEKEVQEVCQNLYEASGKCESSHGFDNGVEGDDYANQMQNEEIVCDFIKSIKSGTYSQSGEIVVGGGNSYANGGSTSGGQKFALTFFILGTVGLAVYAAMLHTNLTKNSKADLSAQGGAMA</sequence>
<keyword evidence="2" id="KW-1133">Transmembrane helix</keyword>
<accession>A0A7S2SD42</accession>
<feature type="region of interest" description="Disordered" evidence="1">
    <location>
        <begin position="295"/>
        <end position="317"/>
    </location>
</feature>
<evidence type="ECO:0000256" key="3">
    <source>
        <dbReference type="SAM" id="SignalP"/>
    </source>
</evidence>
<name>A0A7S2SD42_9STRA</name>
<dbReference type="AlphaFoldDB" id="A0A7S2SD42"/>
<organism evidence="4">
    <name type="scientific">Eucampia antarctica</name>
    <dbReference type="NCBI Taxonomy" id="49252"/>
    <lineage>
        <taxon>Eukaryota</taxon>
        <taxon>Sar</taxon>
        <taxon>Stramenopiles</taxon>
        <taxon>Ochrophyta</taxon>
        <taxon>Bacillariophyta</taxon>
        <taxon>Mediophyceae</taxon>
        <taxon>Biddulphiophycidae</taxon>
        <taxon>Hemiaulales</taxon>
        <taxon>Hemiaulaceae</taxon>
        <taxon>Eucampia</taxon>
    </lineage>
</organism>
<proteinExistence type="predicted"/>
<evidence type="ECO:0000313" key="4">
    <source>
        <dbReference type="EMBL" id="CAD9696641.1"/>
    </source>
</evidence>
<keyword evidence="3" id="KW-0732">Signal</keyword>
<protein>
    <submittedName>
        <fullName evidence="4">Uncharacterized protein</fullName>
    </submittedName>
</protein>
<feature type="chain" id="PRO_5030705771" evidence="3">
    <location>
        <begin position="19"/>
        <end position="434"/>
    </location>
</feature>
<keyword evidence="2" id="KW-0472">Membrane</keyword>
<feature type="signal peptide" evidence="3">
    <location>
        <begin position="1"/>
        <end position="18"/>
    </location>
</feature>
<reference evidence="4" key="1">
    <citation type="submission" date="2021-01" db="EMBL/GenBank/DDBJ databases">
        <authorList>
            <person name="Corre E."/>
            <person name="Pelletier E."/>
            <person name="Niang G."/>
            <person name="Scheremetjew M."/>
            <person name="Finn R."/>
            <person name="Kale V."/>
            <person name="Holt S."/>
            <person name="Cochrane G."/>
            <person name="Meng A."/>
            <person name="Brown T."/>
            <person name="Cohen L."/>
        </authorList>
    </citation>
    <scope>NUCLEOTIDE SEQUENCE</scope>
    <source>
        <strain evidence="4">CCMP1452</strain>
    </source>
</reference>
<feature type="transmembrane region" description="Helical" evidence="2">
    <location>
        <begin position="395"/>
        <end position="413"/>
    </location>
</feature>
<gene>
    <name evidence="4" type="ORF">EANT1437_LOCUS14066</name>
</gene>
<evidence type="ECO:0000256" key="2">
    <source>
        <dbReference type="SAM" id="Phobius"/>
    </source>
</evidence>
<dbReference type="EMBL" id="HBHI01027484">
    <property type="protein sequence ID" value="CAD9696641.1"/>
    <property type="molecule type" value="Transcribed_RNA"/>
</dbReference>
<keyword evidence="2" id="KW-0812">Transmembrane</keyword>
<evidence type="ECO:0000256" key="1">
    <source>
        <dbReference type="SAM" id="MobiDB-lite"/>
    </source>
</evidence>